<gene>
    <name evidence="1" type="ORF">C5F46_02690</name>
</gene>
<evidence type="ECO:0000313" key="2">
    <source>
        <dbReference type="Proteomes" id="UP000241899"/>
    </source>
</evidence>
<evidence type="ECO:0008006" key="3">
    <source>
        <dbReference type="Google" id="ProtNLM"/>
    </source>
</evidence>
<dbReference type="PROSITE" id="PS51257">
    <property type="entry name" value="PROKAR_LIPOPROTEIN"/>
    <property type="match status" value="1"/>
</dbReference>
<accession>A0A2T4JLJ6</accession>
<evidence type="ECO:0000313" key="1">
    <source>
        <dbReference type="EMBL" id="PTE18800.1"/>
    </source>
</evidence>
<comment type="caution">
    <text evidence="1">The sequence shown here is derived from an EMBL/GenBank/DDBJ whole genome shotgun (WGS) entry which is preliminary data.</text>
</comment>
<proteinExistence type="predicted"/>
<dbReference type="Proteomes" id="UP000241899">
    <property type="component" value="Unassembled WGS sequence"/>
</dbReference>
<name>A0A2T4JLJ6_9RHOB</name>
<protein>
    <recommendedName>
        <fullName evidence="3">Cation transport ATPase</fullName>
    </recommendedName>
</protein>
<dbReference type="EMBL" id="PZKF01000004">
    <property type="protein sequence ID" value="PTE18800.1"/>
    <property type="molecule type" value="Genomic_DNA"/>
</dbReference>
<keyword evidence="2" id="KW-1185">Reference proteome</keyword>
<sequence length="220" mass="22621">MRSLPVNITPRLILWPRRGRAVLAVAVLAALAACVATRPAPRSLTLTEAGVTIAGPRGFCIDQSQSRDGASGGFALLGSCAALASDPTAPRPAAPAVLTATVTPSDLAARPLSRSFPQMKAFFLSPAGRAALSRAGQADSVQVQAIETQGDLMLIRLTDTAAAAGARVQPESWRAVMGVNGRIVSLSVLGLASRPLSQANQRALAVDFANVMTATNTAAR</sequence>
<organism evidence="1 2">
    <name type="scientific">Phaeovulum veldkampii DSM 11550</name>
    <dbReference type="NCBI Taxonomy" id="1185920"/>
    <lineage>
        <taxon>Bacteria</taxon>
        <taxon>Pseudomonadati</taxon>
        <taxon>Pseudomonadota</taxon>
        <taxon>Alphaproteobacteria</taxon>
        <taxon>Rhodobacterales</taxon>
        <taxon>Paracoccaceae</taxon>
        <taxon>Phaeovulum</taxon>
    </lineage>
</organism>
<reference evidence="1 2" key="1">
    <citation type="submission" date="2018-03" db="EMBL/GenBank/DDBJ databases">
        <title>Rhodobacter veldkampii.</title>
        <authorList>
            <person name="Meyer T.E."/>
            <person name="Miller S."/>
            <person name="Lodha T."/>
            <person name="Gandham S."/>
            <person name="Chintalapati S."/>
            <person name="Chintalapati V.R."/>
        </authorList>
    </citation>
    <scope>NUCLEOTIDE SEQUENCE [LARGE SCALE GENOMIC DNA]</scope>
    <source>
        <strain evidence="1 2">DSM 11550</strain>
    </source>
</reference>
<dbReference type="AlphaFoldDB" id="A0A2T4JLJ6"/>